<evidence type="ECO:0000259" key="8">
    <source>
        <dbReference type="Pfam" id="PF22672"/>
    </source>
</evidence>
<accession>A0A0L7KC69</accession>
<feature type="domain" description="Duffy-antigen binding" evidence="4">
    <location>
        <begin position="1712"/>
        <end position="1892"/>
    </location>
</feature>
<feature type="region of interest" description="Disordered" evidence="2">
    <location>
        <begin position="2372"/>
        <end position="2401"/>
    </location>
</feature>
<keyword evidence="1" id="KW-0175">Coiled coil</keyword>
<feature type="coiled-coil region" evidence="1">
    <location>
        <begin position="1616"/>
        <end position="1643"/>
    </location>
</feature>
<dbReference type="FunFam" id="1.10.1900.40:FF:000002">
    <property type="entry name" value="Erythrocyte membrane protein 1, PfEMP1"/>
    <property type="match status" value="1"/>
</dbReference>
<feature type="domain" description="Cysteine-rich interdomain region 1 gamma" evidence="7">
    <location>
        <begin position="1363"/>
        <end position="1417"/>
    </location>
</feature>
<dbReference type="Gene3D" id="1.20.58.830">
    <property type="match status" value="5"/>
</dbReference>
<evidence type="ECO:0000313" key="9">
    <source>
        <dbReference type="EMBL" id="KOB60661.1"/>
    </source>
</evidence>
<feature type="domain" description="Plasmodium falciparum erythrocyte membrane protein-1 N-terminal segment" evidence="6">
    <location>
        <begin position="23"/>
        <end position="58"/>
    </location>
</feature>
<dbReference type="FunFam" id="1.20.1310.20:FF:000001">
    <property type="entry name" value="Erythrocyte membrane protein 1, PfEMP1"/>
    <property type="match status" value="1"/>
</dbReference>
<feature type="compositionally biased region" description="Basic and acidic residues" evidence="2">
    <location>
        <begin position="14"/>
        <end position="23"/>
    </location>
</feature>
<feature type="region of interest" description="Disordered" evidence="2">
    <location>
        <begin position="1"/>
        <end position="23"/>
    </location>
</feature>
<dbReference type="InterPro" id="IPR029211">
    <property type="entry name" value="PfEMP1_ATS"/>
</dbReference>
<feature type="compositionally biased region" description="Polar residues" evidence="2">
    <location>
        <begin position="1569"/>
        <end position="1581"/>
    </location>
</feature>
<feature type="domain" description="Duffy-binding-like" evidence="3">
    <location>
        <begin position="653"/>
        <end position="810"/>
    </location>
</feature>
<feature type="compositionally biased region" description="Basic and acidic residues" evidence="2">
    <location>
        <begin position="2372"/>
        <end position="2386"/>
    </location>
</feature>
<evidence type="ECO:0000259" key="5">
    <source>
        <dbReference type="Pfam" id="PF15445"/>
    </source>
</evidence>
<feature type="domain" description="Duffy-antigen binding" evidence="4">
    <location>
        <begin position="916"/>
        <end position="1109"/>
    </location>
</feature>
<dbReference type="Pfam" id="PF15447">
    <property type="entry name" value="NTS"/>
    <property type="match status" value="1"/>
</dbReference>
<dbReference type="InterPro" id="IPR041480">
    <property type="entry name" value="CIDR1_gamma"/>
</dbReference>
<feature type="compositionally biased region" description="Acidic residues" evidence="2">
    <location>
        <begin position="836"/>
        <end position="847"/>
    </location>
</feature>
<evidence type="ECO:0000256" key="1">
    <source>
        <dbReference type="SAM" id="Coils"/>
    </source>
</evidence>
<feature type="domain" description="Duffy-antigen binding" evidence="4">
    <location>
        <begin position="119"/>
        <end position="325"/>
    </location>
</feature>
<sequence length="2876" mass="333564">MGGGNGGGGSPQEQEDKYKDAKDAKELLDRIGEEVYKEKVKNAANVFRDYLKGDLNKANNASDETISSLDPCNSDYTTRLNGKRHPCDKRSPVRFSDEYGGQCTFNRIKDNETDDNKCGACAPYRRLHLCDYNLEKMDSTKIKDKNVLLAEVCYAAKYEGESLKTYREQYDATYPGSGSTMCTMLARSFADIGDIIRGRDLYSGNKKEKKQREQLENKLKDIFKNIYNELTNGRNGVKERYKDTDNYYELREDWWTANRDQVWKAITCGTHEGDTYFRPTCSDSERSGTFSQANKYCRCNDDKPNADKPNTDPPTYFDYVPQFLRWFEEWGEDFCRKKKKKLENVQKQCRGEYQGEERYCSRNGYDCEKTKRAIGKYRMGNQCTKCLFACNPYVEWIDNQRKQFDKQKKKYDEEIKKYENGASSSRRQKGGTNITNYEGYEKKFYEELKDKYGTVDAFLGLLSKEKTCTAVKDTEGGKIDFKQVNSGSASDSGTNDKNEGTFYRSDYCQPCPHCGVKKNNNGGSGNKWEAKNDEKCQPIKLYKPKPGVVGTPIKILKSGEGEKDIAEKLKAFCLTQSGSVASGDKNGGSGSQELYEEWKCYEIDELTKDGQKGVEDDEYNNDVQTGGGLCILENKNKKNLEDPDEIQKTFHNFFYYWVAHMLKDSIHWRTKRLKSCISNGKKTCLKKCNNDCECFQKWIDKKEKEWDPIKQQFSKQKITGNHVGFIEFNHDGVLEGVLELEFSNENTEEDKKNNVSAEEAEEIKHLQKILKQDEQNTQQTAGVVTEQKNIMDKLIDYEKKEAEKCKKCQEPQKPQQVDRDVARSLPPATEEHHSDEEEEEDEEETETEAAKEETEQVEDTETQQEPTVENICDTVKSALTGSLQDACTLKYARNNSRLGWKCISDTTTKSSDSGSICVPPRRRKLYLHKVGNGGEDITDDKSLRDWFVKSAAVETFFLWDRYKKLNTKNKGETQGVSSLPTLSGESIPTESDDDQPPDKQLLEGKIPDGFLRQMFYTLGDYKDILEGKNDILIQKTSSGSDKEMQEREEKIKGAIQKFFENGDSQTPSVKQTPSDKRKSWWNKHGEHIWNGMICALTYKENSSGGEKKIEKDSDVYKKFFGENNPDKPGTTGTYKEKYDYEKVKLDENSGTSPKPAGDTQPPTLKNFVVRPTYFRYLEEWGEEFCKKRTEMLGKIKYECRGERGGHQYCSGDGHDCTDGDRKYNNMFADLDCRDCHEQCRKYRKWIDIKFDEYHKQEKKYEGEHEKLNGNSNGDYKKLKGYSTADKFLAALKHCKDDQTGGEKNKTDFEKPETTFGPLEYCKTCPFNGVTCNRGTRGKNGECTPVNGNGNTWEKIFSENGENSTTIDVQMIDRRGPFIDKNSEKSFKDSYLFKSVRNQNWTCKFNKDEKMDVCKLDKFHQKVDLNEYTTFKVFLEYWLEDFIESYYILKKKKLIEQCKENGGETCNENSKNDCACVKGWVAQKTTEWNQIKDHFQKRQYGNGHDMAYKVTSYFEKNENELRKWIDNYDVLKNNEEYEDCNGQNNCTSVDKKRKKDMVTLLLNNLQNEINKCPSSTSGSEQCTTPPSNLDDDDTPDEPLDDYYIQQPKICPPPETPLTCVEEIAKKLREDAERAVEKMKDNKLKGNGKDFKSECNKVKKENNGGNVKDACDFEKTYKTSVKSLKETCKDNRKERFKIEHEWKCLKIKKIGKDLCIPPRRKEMCLDALNTLGRLTINDSNDLLKKVQEAAEHEGNDIIRQLLEQNSCEEHEICDAMKYSFADLGDIIRGRDLLSNDQNQVRIQIKLQNSFENIYNELGNYRSKYDEDRPKYLKLRSDWWDTNRKEIWKAMTCNAPDDAKLLKKNEIGNNTTSSKVNCGHKSEPPDYDYIPQPFRWMQEWSEYYCKLLNEQIKKFETECKDCKNNGITCEDDENGTKCEKCKEQCEDYKKVIDKWILEFNKYKEIYNEIYNNNAKISSEKYFKNFVDKLRTQCNEPNSADKYLDETSHCTKYKFTKSNNKNNNNYAFENTPKEYKDRCECQVPDPLDQCPHTEESKVTCTKLSITDQCGKKRYNNDLDSWDSTSVEDFTGKNKGVLVPPRRRYLCLRNITSNLSSIKSKEDFKKKLIEAAFNEAYSLSEKYKDQEKAFPPLKYSFADYGDIVRGTDLISSTPMKNLKTKLNDFFTTDDTNNVCKNRDKWWNENKTRVWHAMVCGYQKRNGYKPLNASWCTLPTEDNNTSQFLRWFREWTESFCFHRKKLYDIMVTKCNEAECDETTGRISLPQCANACAQYRSYVWTKKNEYFTLKGIYDNEFKSKNKNQEAPDYFKLKFFSRNYDCLHDNFKENVKWEKPYDTIDDNNLKNKCNCTENIIEIKKENNDIHPKQDEKPKPLPPPPPVQPPQADEPFDPTILQTTIPFGVALALGSIAFLFLKKKTKSSVGNLFQILQIPKGDYDIPTKLSPNRYIPYTSGKYRGKRYIYLEGDSGTDSGYTDHYSDITSSSESEYEELDINDIYVPGSPKYKTLIEVVLEPSGNNTTASGKNTPSDTQNDIQNDGIPSSKITDNEWNTLKHDFISNMLQNTQNKEPNILRDNVDNNTHPTMSRDNMEEKPFITSIHDRDLHNGDDVTYNINLDDHKNMNFSTNHDNIPPKNNESDLYSGIDLINDSISGNHKVDIYDELLKRKENELFGTNHTKHTTTNIVAKQTHNDPISNQIDLFHKWLDGHRYMCEHWNNNERLYKLKELWDDKDNNNSSLITVSSDSNIQDSDIKMLNTDVSIEIDMDDHKPINQYTNMYTNPHNSTTDTIFDDMEKHRKPYYYDIYEDDITYFDIDDEKKPMGHIYVDNNKADVPNKVCIEMNIANNKKEIFEKEYPISDIWNI</sequence>
<dbReference type="InterPro" id="IPR004258">
    <property type="entry name" value="DBL"/>
</dbReference>
<dbReference type="FunFam" id="1.20.58.1930:FF:000001">
    <property type="entry name" value="Erythrocyte membrane protein 1, PfEMP1"/>
    <property type="match status" value="1"/>
</dbReference>
<dbReference type="SUPFAM" id="SSF140924">
    <property type="entry name" value="Duffy binding domain-like"/>
    <property type="match status" value="6"/>
</dbReference>
<dbReference type="FunFam" id="1.20.58.830:FF:000002">
    <property type="entry name" value="Erythrocyte membrane protein 1, PfEMP1"/>
    <property type="match status" value="1"/>
</dbReference>
<dbReference type="Pfam" id="PF22672">
    <property type="entry name" value="DBL_C"/>
    <property type="match status" value="3"/>
</dbReference>
<evidence type="ECO:0000259" key="3">
    <source>
        <dbReference type="Pfam" id="PF03011"/>
    </source>
</evidence>
<dbReference type="Proteomes" id="UP000054289">
    <property type="component" value="Unassembled WGS sequence"/>
</dbReference>
<dbReference type="InterPro" id="IPR029210">
    <property type="entry name" value="PfEMP1_NTS"/>
</dbReference>
<dbReference type="GO" id="GO:0016020">
    <property type="term" value="C:membrane"/>
    <property type="evidence" value="ECO:0007669"/>
    <property type="project" value="InterPro"/>
</dbReference>
<feature type="domain" description="Duffy-binding-like" evidence="8">
    <location>
        <begin position="329"/>
        <end position="485"/>
    </location>
</feature>
<feature type="domain" description="Duffy-binding-like" evidence="3">
    <location>
        <begin position="1433"/>
        <end position="1576"/>
    </location>
</feature>
<dbReference type="FunFam" id="1.20.58.830:FF:000009">
    <property type="entry name" value="Erythrocyte membrane protein 1, PfEMP1"/>
    <property type="match status" value="1"/>
</dbReference>
<dbReference type="Pfam" id="PF03011">
    <property type="entry name" value="PFEMP"/>
    <property type="match status" value="2"/>
</dbReference>
<dbReference type="Pfam" id="PF15445">
    <property type="entry name" value="ATS"/>
    <property type="match status" value="1"/>
</dbReference>
<dbReference type="InterPro" id="IPR008602">
    <property type="entry name" value="Duffy-antigen-binding"/>
</dbReference>
<feature type="domain" description="Duffy-antigen binding" evidence="4">
    <location>
        <begin position="2091"/>
        <end position="2251"/>
    </location>
</feature>
<feature type="domain" description="Duffy-binding-like" evidence="8">
    <location>
        <begin position="1896"/>
        <end position="2032"/>
    </location>
</feature>
<evidence type="ECO:0000313" key="10">
    <source>
        <dbReference type="Proteomes" id="UP000054289"/>
    </source>
</evidence>
<evidence type="ECO:0000259" key="4">
    <source>
        <dbReference type="Pfam" id="PF05424"/>
    </source>
</evidence>
<feature type="coiled-coil region" evidence="1">
    <location>
        <begin position="397"/>
        <end position="428"/>
    </location>
</feature>
<evidence type="ECO:0000259" key="7">
    <source>
        <dbReference type="Pfam" id="PF18562"/>
    </source>
</evidence>
<protein>
    <submittedName>
        <fullName evidence="9">PfEMP1</fullName>
    </submittedName>
</protein>
<dbReference type="Gene3D" id="1.20.58.1930">
    <property type="match status" value="1"/>
</dbReference>
<dbReference type="EMBL" id="CH671971">
    <property type="protein sequence ID" value="KOB60661.1"/>
    <property type="molecule type" value="Genomic_DNA"/>
</dbReference>
<reference evidence="9 10" key="1">
    <citation type="submission" date="2006-03" db="EMBL/GenBank/DDBJ databases">
        <title>Annotation of Plasmodium falciparum HB3.</title>
        <authorList>
            <consortium name="The Broad Institute Genome Sequencing Platform"/>
            <person name="Volkman S.K."/>
            <person name="Neafsey D.E."/>
            <person name="Dash A.P."/>
            <person name="Chitnis C.E."/>
            <person name="Hartl D.L."/>
            <person name="Young S.K."/>
            <person name="Zeng Q."/>
            <person name="Koehrsen M."/>
            <person name="Alvarado L."/>
            <person name="Berlin A."/>
            <person name="Borenstein D."/>
            <person name="Chapman S.B."/>
            <person name="Chen Z."/>
            <person name="Engels R."/>
            <person name="Freedman E."/>
            <person name="Gellesch M."/>
            <person name="Goldberg J."/>
            <person name="Griggs A."/>
            <person name="Gujja S."/>
            <person name="Heilman E.R."/>
            <person name="Heiman D.I."/>
            <person name="Howarth C."/>
            <person name="Jen D."/>
            <person name="Larson L."/>
            <person name="Mehta T."/>
            <person name="Neiman D."/>
            <person name="Park D."/>
            <person name="Pearson M."/>
            <person name="Roberts A."/>
            <person name="Saif S."/>
            <person name="Shea T."/>
            <person name="Shenoy N."/>
            <person name="Sisk P."/>
            <person name="Stolte C."/>
            <person name="Sykes S."/>
            <person name="Walk T."/>
            <person name="White J."/>
            <person name="Yandava C."/>
            <person name="Haas B."/>
            <person name="Henn M.R."/>
            <person name="Nusbaum C."/>
            <person name="Birren B."/>
        </authorList>
    </citation>
    <scope>NUCLEOTIDE SEQUENCE [LARGE SCALE GENOMIC DNA]</scope>
    <source>
        <strain evidence="9">HB3</strain>
    </source>
</reference>
<evidence type="ECO:0000256" key="2">
    <source>
        <dbReference type="SAM" id="MobiDB-lite"/>
    </source>
</evidence>
<dbReference type="Pfam" id="PF05424">
    <property type="entry name" value="Duffy_binding"/>
    <property type="match status" value="4"/>
</dbReference>
<feature type="domain" description="Duffy-binding-like" evidence="8">
    <location>
        <begin position="1179"/>
        <end position="1317"/>
    </location>
</feature>
<name>A0A0L7KC69_PLAFX</name>
<feature type="compositionally biased region" description="Basic and acidic residues" evidence="2">
    <location>
        <begin position="804"/>
        <end position="822"/>
    </location>
</feature>
<feature type="region of interest" description="Disordered" evidence="2">
    <location>
        <begin position="2529"/>
        <end position="2559"/>
    </location>
</feature>
<proteinExistence type="predicted"/>
<feature type="compositionally biased region" description="Polar residues" evidence="2">
    <location>
        <begin position="972"/>
        <end position="989"/>
    </location>
</feature>
<dbReference type="Pfam" id="PF18562">
    <property type="entry name" value="CIDR1_gamma"/>
    <property type="match status" value="1"/>
</dbReference>
<evidence type="ECO:0000259" key="6">
    <source>
        <dbReference type="Pfam" id="PF15447"/>
    </source>
</evidence>
<feature type="domain" description="Plasmodium falciparum erythrocyte membrane protein 1 acidic terminal segment" evidence="5">
    <location>
        <begin position="2411"/>
        <end position="2876"/>
    </location>
</feature>
<dbReference type="FunFam" id="1.20.58.830:FF:000004">
    <property type="entry name" value="Erythrocyte membrane protein 1, PfEMP1"/>
    <property type="match status" value="1"/>
</dbReference>
<dbReference type="KEGG" id="pfh:PFHG_02421"/>
<reference evidence="10" key="2">
    <citation type="submission" date="2006-03" db="EMBL/GenBank/DDBJ databases">
        <title>The genome sequence of the Plasmodium falciparum HB3.</title>
        <authorList>
            <consortium name="The Broad Institute Genome Sequencing Platform"/>
            <person name="Birren B."/>
            <person name="Lander E."/>
            <person name="Galagan J."/>
            <person name="Nusbaum C."/>
            <person name="Devon K."/>
            <person name="Henn M."/>
            <person name="Jaffe D."/>
            <person name="Butler J."/>
            <person name="Alvarez P."/>
            <person name="Gnerre S."/>
            <person name="Grabherr M."/>
            <person name="Kleber M."/>
            <person name="Mauceli E."/>
            <person name="Brockman W."/>
            <person name="MacCallum I.A."/>
            <person name="Rounsley S."/>
            <person name="Young S."/>
            <person name="LaButti K."/>
            <person name="Pushparaj V."/>
            <person name="DeCaprio D."/>
            <person name="Crawford M."/>
            <person name="Koehrsen M."/>
            <person name="Engels R."/>
            <person name="Montgomery P."/>
            <person name="Pearson M."/>
            <person name="Howarth C."/>
            <person name="Larson L."/>
            <person name="Luoma S."/>
            <person name="White J."/>
            <person name="Kodira C."/>
            <person name="Zeng Q."/>
            <person name="Oleary S."/>
            <person name="Yandava C."/>
            <person name="Alvarado L."/>
            <person name="Wirth D."/>
            <person name="Volkman S."/>
            <person name="Hartl D."/>
        </authorList>
    </citation>
    <scope>NUCLEOTIDE SEQUENCE [LARGE SCALE GENOMIC DNA]</scope>
</reference>
<feature type="region of interest" description="Disordered" evidence="2">
    <location>
        <begin position="970"/>
        <end position="1003"/>
    </location>
</feature>
<feature type="region of interest" description="Disordered" evidence="2">
    <location>
        <begin position="804"/>
        <end position="869"/>
    </location>
</feature>
<dbReference type="InterPro" id="IPR042202">
    <property type="entry name" value="Duffy-ag-bd_sf"/>
</dbReference>
<feature type="compositionally biased region" description="Gly residues" evidence="2">
    <location>
        <begin position="1"/>
        <end position="10"/>
    </location>
</feature>
<dbReference type="Gene3D" id="1.10.1900.40">
    <property type="entry name" value="Acidic terminal segments, variant surface antigen of PfEMP1"/>
    <property type="match status" value="1"/>
</dbReference>
<dbReference type="OrthoDB" id="10521891at2759"/>
<dbReference type="GO" id="GO:0046789">
    <property type="term" value="F:host cell surface receptor binding"/>
    <property type="evidence" value="ECO:0007669"/>
    <property type="project" value="InterPro"/>
</dbReference>
<gene>
    <name evidence="9" type="ORF">PFHG_02421</name>
</gene>
<dbReference type="Gene3D" id="1.20.1310.20">
    <property type="entry name" value="Duffy-antigen binding domain"/>
    <property type="match status" value="4"/>
</dbReference>
<feature type="region of interest" description="Disordered" evidence="2">
    <location>
        <begin position="1569"/>
        <end position="1599"/>
    </location>
</feature>
<organism evidence="9 10">
    <name type="scientific">Plasmodium falciparum (isolate HB3)</name>
    <dbReference type="NCBI Taxonomy" id="137071"/>
    <lineage>
        <taxon>Eukaryota</taxon>
        <taxon>Sar</taxon>
        <taxon>Alveolata</taxon>
        <taxon>Apicomplexa</taxon>
        <taxon>Aconoidasida</taxon>
        <taxon>Haemosporida</taxon>
        <taxon>Plasmodiidae</taxon>
        <taxon>Plasmodium</taxon>
        <taxon>Plasmodium (Laverania)</taxon>
    </lineage>
</organism>
<dbReference type="InterPro" id="IPR044932">
    <property type="entry name" value="PfEMP1_ATS_sf"/>
</dbReference>
<dbReference type="VEuPathDB" id="PlasmoDB:PfHB3_080013800"/>
<dbReference type="InterPro" id="IPR054595">
    <property type="entry name" value="DBL_C"/>
</dbReference>
<feature type="compositionally biased region" description="Pro residues" evidence="2">
    <location>
        <begin position="2387"/>
        <end position="2396"/>
    </location>
</feature>
<feature type="compositionally biased region" description="Acidic residues" evidence="2">
    <location>
        <begin position="1588"/>
        <end position="1599"/>
    </location>
</feature>